<dbReference type="Pfam" id="PF04456">
    <property type="entry name" value="DUF503"/>
    <property type="match status" value="1"/>
</dbReference>
<dbReference type="AlphaFoldDB" id="A0A8J7M1Q6"/>
<dbReference type="RefSeq" id="WP_199385795.1">
    <property type="nucleotide sequence ID" value="NZ_JAEMHM010000018.1"/>
</dbReference>
<dbReference type="SUPFAM" id="SSF103007">
    <property type="entry name" value="Hypothetical protein TT1725"/>
    <property type="match status" value="1"/>
</dbReference>
<gene>
    <name evidence="1" type="ORF">JFN93_19390</name>
</gene>
<dbReference type="PANTHER" id="PTHR36441">
    <property type="entry name" value="HYPOTHETICAL CYTOSOLIC PROTEIN"/>
    <property type="match status" value="1"/>
</dbReference>
<evidence type="ECO:0000313" key="2">
    <source>
        <dbReference type="Proteomes" id="UP000636888"/>
    </source>
</evidence>
<dbReference type="InterPro" id="IPR036746">
    <property type="entry name" value="TT1725-like_sf"/>
</dbReference>
<accession>A0A8J7M1Q6</accession>
<name>A0A8J7M1Q6_9BACT</name>
<dbReference type="InterPro" id="IPR007546">
    <property type="entry name" value="DUF503"/>
</dbReference>
<dbReference type="Proteomes" id="UP000636888">
    <property type="component" value="Unassembled WGS sequence"/>
</dbReference>
<organism evidence="1 2">
    <name type="scientific">Geomesophilobacter sediminis</name>
    <dbReference type="NCBI Taxonomy" id="2798584"/>
    <lineage>
        <taxon>Bacteria</taxon>
        <taxon>Pseudomonadati</taxon>
        <taxon>Thermodesulfobacteriota</taxon>
        <taxon>Desulfuromonadia</taxon>
        <taxon>Geobacterales</taxon>
        <taxon>Geobacteraceae</taxon>
        <taxon>Geomesophilobacter</taxon>
    </lineage>
</organism>
<dbReference type="EMBL" id="JAEMHM010000018">
    <property type="protein sequence ID" value="MBJ6726879.1"/>
    <property type="molecule type" value="Genomic_DNA"/>
</dbReference>
<keyword evidence="2" id="KW-1185">Reference proteome</keyword>
<reference evidence="1" key="1">
    <citation type="submission" date="2020-12" db="EMBL/GenBank/DDBJ databases">
        <title>Geomonas sp. Red875, isolated from river sediment.</title>
        <authorList>
            <person name="Xu Z."/>
            <person name="Zhang Z."/>
            <person name="Masuda Y."/>
            <person name="Itoh H."/>
            <person name="Senoo K."/>
        </authorList>
    </citation>
    <scope>NUCLEOTIDE SEQUENCE</scope>
    <source>
        <strain evidence="1">Red875</strain>
    </source>
</reference>
<protein>
    <submittedName>
        <fullName evidence="1">DUF503 domain-containing protein</fullName>
    </submittedName>
</protein>
<evidence type="ECO:0000313" key="1">
    <source>
        <dbReference type="EMBL" id="MBJ6726879.1"/>
    </source>
</evidence>
<sequence length="93" mass="10601">MSIVLLQLRLRLESRNLKEKRAIVKSILSRARNRFNVACSETDFHDISDDAVLSFVTVADSATGGKRVMQDLESWLVEERPDVEVVELQVDEL</sequence>
<dbReference type="PANTHER" id="PTHR36441:SF1">
    <property type="entry name" value="DUF503 DOMAIN-CONTAINING PROTEIN"/>
    <property type="match status" value="1"/>
</dbReference>
<comment type="caution">
    <text evidence="1">The sequence shown here is derived from an EMBL/GenBank/DDBJ whole genome shotgun (WGS) entry which is preliminary data.</text>
</comment>
<dbReference type="Gene3D" id="3.30.70.1120">
    <property type="entry name" value="TT1725-like"/>
    <property type="match status" value="1"/>
</dbReference>
<proteinExistence type="predicted"/>